<sequence length="93" mass="10161">MSMDVNESEENYEISQELEPEPTKEMEMGQELNSTEEAPEETLGSVLNKVALGSVLGEVRSKALNFMKRTAETLEPVVKGAADKLGPEVTGYV</sequence>
<evidence type="ECO:0000256" key="1">
    <source>
        <dbReference type="SAM" id="MobiDB-lite"/>
    </source>
</evidence>
<proteinExistence type="predicted"/>
<feature type="non-terminal residue" evidence="2">
    <location>
        <position position="93"/>
    </location>
</feature>
<protein>
    <submittedName>
        <fullName evidence="2">Uncharacterized protein</fullName>
    </submittedName>
</protein>
<feature type="compositionally biased region" description="Acidic residues" evidence="1">
    <location>
        <begin position="1"/>
        <end position="20"/>
    </location>
</feature>
<organism evidence="2">
    <name type="scientific">marine sediment metagenome</name>
    <dbReference type="NCBI Taxonomy" id="412755"/>
    <lineage>
        <taxon>unclassified sequences</taxon>
        <taxon>metagenomes</taxon>
        <taxon>ecological metagenomes</taxon>
    </lineage>
</organism>
<dbReference type="EMBL" id="BARS01030790">
    <property type="protein sequence ID" value="GAG25782.1"/>
    <property type="molecule type" value="Genomic_DNA"/>
</dbReference>
<name>X0WRE1_9ZZZZ</name>
<accession>X0WRE1</accession>
<dbReference type="AlphaFoldDB" id="X0WRE1"/>
<feature type="region of interest" description="Disordered" evidence="1">
    <location>
        <begin position="1"/>
        <end position="40"/>
    </location>
</feature>
<evidence type="ECO:0000313" key="2">
    <source>
        <dbReference type="EMBL" id="GAG25782.1"/>
    </source>
</evidence>
<gene>
    <name evidence="2" type="ORF">S01H1_47980</name>
</gene>
<comment type="caution">
    <text evidence="2">The sequence shown here is derived from an EMBL/GenBank/DDBJ whole genome shotgun (WGS) entry which is preliminary data.</text>
</comment>
<reference evidence="2" key="1">
    <citation type="journal article" date="2014" name="Front. Microbiol.">
        <title>High frequency of phylogenetically diverse reductive dehalogenase-homologous genes in deep subseafloor sedimentary metagenomes.</title>
        <authorList>
            <person name="Kawai M."/>
            <person name="Futagami T."/>
            <person name="Toyoda A."/>
            <person name="Takaki Y."/>
            <person name="Nishi S."/>
            <person name="Hori S."/>
            <person name="Arai W."/>
            <person name="Tsubouchi T."/>
            <person name="Morono Y."/>
            <person name="Uchiyama I."/>
            <person name="Ito T."/>
            <person name="Fujiyama A."/>
            <person name="Inagaki F."/>
            <person name="Takami H."/>
        </authorList>
    </citation>
    <scope>NUCLEOTIDE SEQUENCE</scope>
    <source>
        <strain evidence="2">Expedition CK06-06</strain>
    </source>
</reference>